<feature type="transmembrane region" description="Helical" evidence="6">
    <location>
        <begin position="106"/>
        <end position="127"/>
    </location>
</feature>
<feature type="transmembrane region" description="Helical" evidence="6">
    <location>
        <begin position="349"/>
        <end position="369"/>
    </location>
</feature>
<dbReference type="InterPro" id="IPR001807">
    <property type="entry name" value="ClC"/>
</dbReference>
<dbReference type="PANTHER" id="PTHR43427">
    <property type="entry name" value="CHLORIDE CHANNEL PROTEIN CLC-E"/>
    <property type="match status" value="1"/>
</dbReference>
<dbReference type="InterPro" id="IPR050368">
    <property type="entry name" value="ClC-type_chloride_channel"/>
</dbReference>
<comment type="caution">
    <text evidence="7">The sequence shown here is derived from an EMBL/GenBank/DDBJ whole genome shotgun (WGS) entry which is preliminary data.</text>
</comment>
<evidence type="ECO:0000256" key="6">
    <source>
        <dbReference type="SAM" id="Phobius"/>
    </source>
</evidence>
<evidence type="ECO:0000256" key="5">
    <source>
        <dbReference type="SAM" id="MobiDB-lite"/>
    </source>
</evidence>
<accession>A0ABV2W2Q9</accession>
<feature type="transmembrane region" description="Helical" evidence="6">
    <location>
        <begin position="23"/>
        <end position="46"/>
    </location>
</feature>
<dbReference type="EMBL" id="JBEXZR010000007">
    <property type="protein sequence ID" value="MEU0707828.1"/>
    <property type="molecule type" value="Genomic_DNA"/>
</dbReference>
<dbReference type="SUPFAM" id="SSF81340">
    <property type="entry name" value="Clc chloride channel"/>
    <property type="match status" value="1"/>
</dbReference>
<organism evidence="7 8">
    <name type="scientific">Streptomyces lavendulocolor</name>
    <dbReference type="NCBI Taxonomy" id="67316"/>
    <lineage>
        <taxon>Bacteria</taxon>
        <taxon>Bacillati</taxon>
        <taxon>Actinomycetota</taxon>
        <taxon>Actinomycetes</taxon>
        <taxon>Kitasatosporales</taxon>
        <taxon>Streptomycetaceae</taxon>
        <taxon>Streptomyces</taxon>
    </lineage>
</organism>
<evidence type="ECO:0000313" key="7">
    <source>
        <dbReference type="EMBL" id="MEU0707828.1"/>
    </source>
</evidence>
<comment type="subcellular location">
    <subcellularLocation>
        <location evidence="1">Membrane</location>
        <topology evidence="1">Multi-pass membrane protein</topology>
    </subcellularLocation>
</comment>
<keyword evidence="8" id="KW-1185">Reference proteome</keyword>
<feature type="transmembrane region" description="Helical" evidence="6">
    <location>
        <begin position="66"/>
        <end position="85"/>
    </location>
</feature>
<dbReference type="Proteomes" id="UP001550378">
    <property type="component" value="Unassembled WGS sequence"/>
</dbReference>
<reference evidence="7 8" key="1">
    <citation type="submission" date="2024-06" db="EMBL/GenBank/DDBJ databases">
        <title>The Natural Products Discovery Center: Release of the First 8490 Sequenced Strains for Exploring Actinobacteria Biosynthetic Diversity.</title>
        <authorList>
            <person name="Kalkreuter E."/>
            <person name="Kautsar S.A."/>
            <person name="Yang D."/>
            <person name="Bader C.D."/>
            <person name="Teijaro C.N."/>
            <person name="Fluegel L."/>
            <person name="Davis C.M."/>
            <person name="Simpson J.R."/>
            <person name="Lauterbach L."/>
            <person name="Steele A.D."/>
            <person name="Gui C."/>
            <person name="Meng S."/>
            <person name="Li G."/>
            <person name="Viehrig K."/>
            <person name="Ye F."/>
            <person name="Su P."/>
            <person name="Kiefer A.F."/>
            <person name="Nichols A."/>
            <person name="Cepeda A.J."/>
            <person name="Yan W."/>
            <person name="Fan B."/>
            <person name="Jiang Y."/>
            <person name="Adhikari A."/>
            <person name="Zheng C.-J."/>
            <person name="Schuster L."/>
            <person name="Cowan T.M."/>
            <person name="Smanski M.J."/>
            <person name="Chevrette M.G."/>
            <person name="De Carvalho L.P.S."/>
            <person name="Shen B."/>
        </authorList>
    </citation>
    <scope>NUCLEOTIDE SEQUENCE [LARGE SCALE GENOMIC DNA]</scope>
    <source>
        <strain evidence="7 8">NPDC006337</strain>
    </source>
</reference>
<proteinExistence type="predicted"/>
<feature type="transmembrane region" description="Helical" evidence="6">
    <location>
        <begin position="320"/>
        <end position="342"/>
    </location>
</feature>
<evidence type="ECO:0000256" key="2">
    <source>
        <dbReference type="ARBA" id="ARBA00022692"/>
    </source>
</evidence>
<keyword evidence="4 6" id="KW-0472">Membrane</keyword>
<feature type="region of interest" description="Disordered" evidence="5">
    <location>
        <begin position="437"/>
        <end position="477"/>
    </location>
</feature>
<protein>
    <submittedName>
        <fullName evidence="7">Chloride channel protein</fullName>
    </submittedName>
</protein>
<evidence type="ECO:0000256" key="1">
    <source>
        <dbReference type="ARBA" id="ARBA00004141"/>
    </source>
</evidence>
<dbReference type="PRINTS" id="PR00762">
    <property type="entry name" value="CLCHANNEL"/>
</dbReference>
<feature type="transmembrane region" description="Helical" evidence="6">
    <location>
        <begin position="275"/>
        <end position="295"/>
    </location>
</feature>
<feature type="transmembrane region" description="Helical" evidence="6">
    <location>
        <begin position="194"/>
        <end position="215"/>
    </location>
</feature>
<dbReference type="Pfam" id="PF00654">
    <property type="entry name" value="Voltage_CLC"/>
    <property type="match status" value="1"/>
</dbReference>
<dbReference type="RefSeq" id="WP_359807208.1">
    <property type="nucleotide sequence ID" value="NZ_JBEXZQ010000065.1"/>
</dbReference>
<gene>
    <name evidence="7" type="ORF">ABZ508_10705</name>
</gene>
<evidence type="ECO:0000256" key="4">
    <source>
        <dbReference type="ARBA" id="ARBA00023136"/>
    </source>
</evidence>
<feature type="transmembrane region" description="Helical" evidence="6">
    <location>
        <begin position="242"/>
        <end position="263"/>
    </location>
</feature>
<keyword evidence="3 6" id="KW-1133">Transmembrane helix</keyword>
<evidence type="ECO:0000313" key="8">
    <source>
        <dbReference type="Proteomes" id="UP001550378"/>
    </source>
</evidence>
<keyword evidence="2 6" id="KW-0812">Transmembrane</keyword>
<name>A0ABV2W2Q9_9ACTN</name>
<evidence type="ECO:0000256" key="3">
    <source>
        <dbReference type="ARBA" id="ARBA00022989"/>
    </source>
</evidence>
<dbReference type="InterPro" id="IPR014743">
    <property type="entry name" value="Cl-channel_core"/>
</dbReference>
<dbReference type="Gene3D" id="1.10.3080.10">
    <property type="entry name" value="Clc chloride channel"/>
    <property type="match status" value="1"/>
</dbReference>
<feature type="transmembrane region" description="Helical" evidence="6">
    <location>
        <begin position="375"/>
        <end position="401"/>
    </location>
</feature>
<feature type="transmembrane region" description="Helical" evidence="6">
    <location>
        <begin position="157"/>
        <end position="182"/>
    </location>
</feature>
<sequence>MTSPTAAQPPPSDPVLGRAYTRLLLLSVLVGAPVALACFFFVGLQHELQGAVWQDLPEAAGYAEAPWWWPLPALALAGLLLVPVVTRVPGRGGHLAVQGLARTPSGPVAVPGVVFAALATLPLGVVLGPEAPLMALGSGLALLALRPARRRADPRTVMVLGTAGSTAAISTILGGPLVAAVLVVEAAALAGPRLVALLLPCLLASAAGALVFTGLGRWTGLGTGGLSLPEVPAPTGPDAGDFLWGLPLALVVTVVVSAGHRLGRRTAAWTARHTAVRTVVCAVAVGGCLTAYALVTGRSPEEAALSGQDTIGALAADPHAWPVGTLLVLALCKTLAWGVCLGSMRGGPIFPAVMIGAALGVACSGLPGLGTGPALAAGVAAATAAVTRLPLASAVLAVLLLGRDGGEQTPLIVVCSVVGYLAARLLEAAGGAGSGGAGGAGGGGGDDAGGAGAGGPAAGTGTGAGGTGTGGPAADGR</sequence>